<dbReference type="NCBIfam" id="NF009288">
    <property type="entry name" value="PRK12648.1"/>
    <property type="match status" value="1"/>
</dbReference>
<dbReference type="InterPro" id="IPR001750">
    <property type="entry name" value="ND/Mrp_TM"/>
</dbReference>
<dbReference type="InterPro" id="IPR001516">
    <property type="entry name" value="Proton_antipo_N"/>
</dbReference>
<feature type="transmembrane region" description="Helical" evidence="10">
    <location>
        <begin position="251"/>
        <end position="273"/>
    </location>
</feature>
<accession>A0A1R4F3M8</accession>
<dbReference type="Proteomes" id="UP000195766">
    <property type="component" value="Unassembled WGS sequence"/>
</dbReference>
<evidence type="ECO:0000259" key="14">
    <source>
        <dbReference type="Pfam" id="PF13244"/>
    </source>
</evidence>
<dbReference type="InterPro" id="IPR025383">
    <property type="entry name" value="MrpA_C/MbhD"/>
</dbReference>
<dbReference type="InterPro" id="IPR046806">
    <property type="entry name" value="MrpA_C/MbhE"/>
</dbReference>
<dbReference type="PANTHER" id="PTHR43373:SF1">
    <property type="entry name" value="NA(+)_H(+) ANTIPORTER SUBUNIT A"/>
    <property type="match status" value="1"/>
</dbReference>
<dbReference type="Pfam" id="PF00662">
    <property type="entry name" value="Proton_antipo_N"/>
    <property type="match status" value="1"/>
</dbReference>
<keyword evidence="7" id="KW-0406">Ion transport</keyword>
<feature type="transmembrane region" description="Helical" evidence="10">
    <location>
        <begin position="508"/>
        <end position="532"/>
    </location>
</feature>
<dbReference type="RefSeq" id="WP_087139161.1">
    <property type="nucleotide sequence ID" value="NZ_FUIE01000015.1"/>
</dbReference>
<dbReference type="InterPro" id="IPR050616">
    <property type="entry name" value="CPA3_Na-H_Antiporter_A"/>
</dbReference>
<evidence type="ECO:0000259" key="15">
    <source>
        <dbReference type="Pfam" id="PF20501"/>
    </source>
</evidence>
<evidence type="ECO:0000256" key="4">
    <source>
        <dbReference type="ARBA" id="ARBA00022475"/>
    </source>
</evidence>
<evidence type="ECO:0000256" key="2">
    <source>
        <dbReference type="ARBA" id="ARBA00022448"/>
    </source>
</evidence>
<feature type="transmembrane region" description="Helical" evidence="10">
    <location>
        <begin position="468"/>
        <end position="488"/>
    </location>
</feature>
<evidence type="ECO:0000259" key="11">
    <source>
        <dbReference type="Pfam" id="PF00361"/>
    </source>
</evidence>
<feature type="transmembrane region" description="Helical" evidence="10">
    <location>
        <begin position="85"/>
        <end position="106"/>
    </location>
</feature>
<dbReference type="PANTHER" id="PTHR43373">
    <property type="entry name" value="NA(+)/H(+) ANTIPORTER SUBUNIT"/>
    <property type="match status" value="1"/>
</dbReference>
<feature type="transmembrane region" description="Helical" evidence="10">
    <location>
        <begin position="118"/>
        <end position="136"/>
    </location>
</feature>
<evidence type="ECO:0000256" key="1">
    <source>
        <dbReference type="ARBA" id="ARBA00004651"/>
    </source>
</evidence>
<evidence type="ECO:0000313" key="17">
    <source>
        <dbReference type="Proteomes" id="UP000195766"/>
    </source>
</evidence>
<feature type="transmembrane region" description="Helical" evidence="10">
    <location>
        <begin position="171"/>
        <end position="194"/>
    </location>
</feature>
<feature type="domain" description="NADH-Ubiquinone oxidoreductase (complex I) chain 5 N-terminal" evidence="12">
    <location>
        <begin position="74"/>
        <end position="119"/>
    </location>
</feature>
<dbReference type="AlphaFoldDB" id="A0A1R4F3M8"/>
<feature type="transmembrane region" description="Helical" evidence="10">
    <location>
        <begin position="307"/>
        <end position="325"/>
    </location>
</feature>
<evidence type="ECO:0000256" key="9">
    <source>
        <dbReference type="RuleBase" id="RU000320"/>
    </source>
</evidence>
<keyword evidence="5 9" id="KW-0812">Transmembrane</keyword>
<feature type="transmembrane region" description="Helical" evidence="10">
    <location>
        <begin position="214"/>
        <end position="239"/>
    </location>
</feature>
<feature type="transmembrane region" description="Helical" evidence="10">
    <location>
        <begin position="668"/>
        <end position="690"/>
    </location>
</feature>
<dbReference type="GO" id="GO:0015297">
    <property type="term" value="F:antiporter activity"/>
    <property type="evidence" value="ECO:0007669"/>
    <property type="project" value="UniProtKB-KW"/>
</dbReference>
<keyword evidence="8 10" id="KW-0472">Membrane</keyword>
<feature type="transmembrane region" description="Helical" evidence="10">
    <location>
        <begin position="770"/>
        <end position="788"/>
    </location>
</feature>
<organism evidence="16 17">
    <name type="scientific">Brevundimonas diminuta 3F5N</name>
    <dbReference type="NCBI Taxonomy" id="1255603"/>
    <lineage>
        <taxon>Bacteria</taxon>
        <taxon>Pseudomonadati</taxon>
        <taxon>Pseudomonadota</taxon>
        <taxon>Alphaproteobacteria</taxon>
        <taxon>Caulobacterales</taxon>
        <taxon>Caulobacteraceae</taxon>
        <taxon>Brevundimonas</taxon>
    </lineage>
</organism>
<evidence type="ECO:0000313" key="16">
    <source>
        <dbReference type="EMBL" id="SJM50423.1"/>
    </source>
</evidence>
<evidence type="ECO:0000256" key="7">
    <source>
        <dbReference type="ARBA" id="ARBA00023065"/>
    </source>
</evidence>
<feature type="transmembrane region" description="Helical" evidence="10">
    <location>
        <begin position="617"/>
        <end position="635"/>
    </location>
</feature>
<keyword evidence="6 10" id="KW-1133">Transmembrane helix</keyword>
<keyword evidence="3" id="KW-0050">Antiport</keyword>
<dbReference type="Pfam" id="PF13244">
    <property type="entry name" value="MbhD"/>
    <property type="match status" value="1"/>
</dbReference>
<feature type="transmembrane region" description="Helical" evidence="10">
    <location>
        <begin position="856"/>
        <end position="879"/>
    </location>
</feature>
<keyword evidence="4" id="KW-1003">Cell membrane</keyword>
<feature type="transmembrane region" description="Helical" evidence="10">
    <location>
        <begin position="376"/>
        <end position="398"/>
    </location>
</feature>
<feature type="transmembrane region" description="Helical" evidence="10">
    <location>
        <begin position="279"/>
        <end position="300"/>
    </location>
</feature>
<dbReference type="GO" id="GO:0005886">
    <property type="term" value="C:plasma membrane"/>
    <property type="evidence" value="ECO:0007669"/>
    <property type="project" value="UniProtKB-SubCell"/>
</dbReference>
<feature type="transmembrane region" description="Helical" evidence="10">
    <location>
        <begin position="36"/>
        <end position="56"/>
    </location>
</feature>
<keyword evidence="2" id="KW-0813">Transport</keyword>
<dbReference type="GO" id="GO:0006811">
    <property type="term" value="P:monoatomic ion transport"/>
    <property type="evidence" value="ECO:0007669"/>
    <property type="project" value="UniProtKB-KW"/>
</dbReference>
<reference evidence="16 17" key="1">
    <citation type="submission" date="2017-02" db="EMBL/GenBank/DDBJ databases">
        <authorList>
            <person name="Peterson S.W."/>
        </authorList>
    </citation>
    <scope>NUCLEOTIDE SEQUENCE [LARGE SCALE GENOMIC DNA]</scope>
    <source>
        <strain evidence="16 17">3F5N</strain>
    </source>
</reference>
<feature type="domain" description="MrpA C-terminal/MbhE" evidence="15">
    <location>
        <begin position="708"/>
        <end position="805"/>
    </location>
</feature>
<dbReference type="EMBL" id="FUIE01000015">
    <property type="protein sequence ID" value="SJM50423.1"/>
    <property type="molecule type" value="Genomic_DNA"/>
</dbReference>
<feature type="transmembrane region" description="Helical" evidence="10">
    <location>
        <begin position="6"/>
        <end position="29"/>
    </location>
</feature>
<sequence length="986" mass="106679">MIDTPVPASFLLLVILVLPFIGAMIASGLPRHARTAAAILSWIIALISVGCLAVLWPRFQDGEVLKLTLAWLPSLGVNLTIRLDGLSWLFSALILGIGALVVLYARYYMSPKDPVPRFFSFLLAFMGAMQGVVLSGNLIQLVVFWELTSLFSFLLIGYWHQNASAREGARMALSITATGGVALLVGMILIGRIVGSYELDAVIGARDVILASPLYPVALGLILIGALTKSAQFPFHIWLPRAMAAPTPVSAYLHSATMVKAGVFLLMRFWPVFGETEMWYFVVGGLGLTTLLVGAWCAIFQHDLKGLLAYSTISHLGLICLLLGLGSDLGAIAAIFHTINHATFKASLFMAAGIIDHEAGSRDMRKLSGLIRFMPITATLAMVAAAAMAGVPLLNGFLSKEMFLAEALASTQTSALNQALPVLATLASAFSVLYSLRFIHSTFFGPPPTELDRVPHEPPAWMRRPVEVLVALCLLVGIFPAITVGPFLRSAAVTMLGFDLPYYSLALWHGFNLPLLLSVIAMAGGIGLYVVFGKALNANPRGGPWGMKRLNGGYLFERSQVILMDLSQWVVRHLGAQRLQPQLRLILLTALLSAVVAAAGGFVLTWPEFRVPQAHNLAFAALWLAGGACALAAAWQAKYHRLAAVILMGGAGLASCLTFVWLSAPDLALTQLVVEVVTTVLLLLGLRWLPKRLVEIHVPESEQRRARWRRRLDRGIAICAGAGVALIAWAVMVRPPVEGVSRFFVEKAYEEAGGRNVVNVILVDFRAFDTFGEITVLGVVGLTVLALLRRFRPASDSLFQPMQKRVQDASDRAREGRTEGDTLSDTMMIPGVVMRWLFPFIILLAVHLFLRGHDLPGGGFAAGVALSIAFILQYMSSGARWVEERLEIRPIIWIGVGLLLAALSGAVGWVFDQPFLTTYFQYADLPLLGRVPLASAVLFDLGVVVLVVGATVLVLVALAHQSLRRARIEEAEAEAEAEAEQKGGTQ</sequence>
<dbReference type="Pfam" id="PF04039">
    <property type="entry name" value="MnhB"/>
    <property type="match status" value="1"/>
</dbReference>
<evidence type="ECO:0000256" key="6">
    <source>
        <dbReference type="ARBA" id="ARBA00022989"/>
    </source>
</evidence>
<comment type="subcellular location">
    <subcellularLocation>
        <location evidence="1">Cell membrane</location>
        <topology evidence="1">Multi-pass membrane protein</topology>
    </subcellularLocation>
    <subcellularLocation>
        <location evidence="9">Membrane</location>
        <topology evidence="9">Multi-pass membrane protein</topology>
    </subcellularLocation>
</comment>
<dbReference type="Pfam" id="PF20501">
    <property type="entry name" value="MbhE"/>
    <property type="match status" value="1"/>
</dbReference>
<feature type="domain" description="Na+/H+ antiporter MnhB subunit-related protein" evidence="13">
    <location>
        <begin position="830"/>
        <end position="952"/>
    </location>
</feature>
<evidence type="ECO:0000256" key="8">
    <source>
        <dbReference type="ARBA" id="ARBA00023136"/>
    </source>
</evidence>
<feature type="transmembrane region" description="Helical" evidence="10">
    <location>
        <begin position="585"/>
        <end position="605"/>
    </location>
</feature>
<evidence type="ECO:0000256" key="3">
    <source>
        <dbReference type="ARBA" id="ARBA00022449"/>
    </source>
</evidence>
<dbReference type="PRINTS" id="PR01434">
    <property type="entry name" value="NADHDHGNASE5"/>
</dbReference>
<feature type="transmembrane region" description="Helical" evidence="10">
    <location>
        <begin position="931"/>
        <end position="958"/>
    </location>
</feature>
<feature type="transmembrane region" description="Helical" evidence="10">
    <location>
        <begin position="711"/>
        <end position="732"/>
    </location>
</feature>
<evidence type="ECO:0000259" key="13">
    <source>
        <dbReference type="Pfam" id="PF04039"/>
    </source>
</evidence>
<evidence type="ECO:0000259" key="12">
    <source>
        <dbReference type="Pfam" id="PF00662"/>
    </source>
</evidence>
<feature type="domain" description="MrpA C-terminal/MbhD" evidence="14">
    <location>
        <begin position="628"/>
        <end position="691"/>
    </location>
</feature>
<evidence type="ECO:0000256" key="10">
    <source>
        <dbReference type="SAM" id="Phobius"/>
    </source>
</evidence>
<proteinExistence type="predicted"/>
<dbReference type="InterPro" id="IPR007182">
    <property type="entry name" value="MnhB"/>
</dbReference>
<evidence type="ECO:0000256" key="5">
    <source>
        <dbReference type="ARBA" id="ARBA00022692"/>
    </source>
</evidence>
<name>A0A1R4F3M8_BREDI</name>
<gene>
    <name evidence="16" type="ORF">FM111_02450</name>
</gene>
<feature type="transmembrane region" description="Helical" evidence="10">
    <location>
        <begin position="142"/>
        <end position="159"/>
    </location>
</feature>
<dbReference type="OrthoDB" id="9811798at2"/>
<feature type="transmembrane region" description="Helical" evidence="10">
    <location>
        <begin position="832"/>
        <end position="850"/>
    </location>
</feature>
<dbReference type="Pfam" id="PF00361">
    <property type="entry name" value="Proton_antipo_M"/>
    <property type="match status" value="1"/>
</dbReference>
<feature type="transmembrane region" description="Helical" evidence="10">
    <location>
        <begin position="642"/>
        <end position="662"/>
    </location>
</feature>
<protein>
    <submittedName>
        <fullName evidence="16">Na(+) H(+) antiporter subunit A Na(+) H(+) antiporter subunit B</fullName>
    </submittedName>
</protein>
<feature type="transmembrane region" description="Helical" evidence="10">
    <location>
        <begin position="891"/>
        <end position="911"/>
    </location>
</feature>
<feature type="domain" description="NADH:quinone oxidoreductase/Mrp antiporter transmembrane" evidence="11">
    <location>
        <begin position="135"/>
        <end position="412"/>
    </location>
</feature>